<protein>
    <submittedName>
        <fullName evidence="1">Uncharacterized protein</fullName>
    </submittedName>
</protein>
<dbReference type="OrthoDB" id="4500473at2759"/>
<dbReference type="InParanoid" id="A0A177CTX9"/>
<proteinExistence type="predicted"/>
<name>A0A177CTX9_9PLEO</name>
<evidence type="ECO:0000313" key="1">
    <source>
        <dbReference type="EMBL" id="OAG10706.1"/>
    </source>
</evidence>
<dbReference type="AlphaFoldDB" id="A0A177CTX9"/>
<dbReference type="EMBL" id="KV441549">
    <property type="protein sequence ID" value="OAG10706.1"/>
    <property type="molecule type" value="Genomic_DNA"/>
</dbReference>
<reference evidence="1 2" key="1">
    <citation type="submission" date="2016-05" db="EMBL/GenBank/DDBJ databases">
        <title>Comparative analysis of secretome profiles of manganese(II)-oxidizing ascomycete fungi.</title>
        <authorList>
            <consortium name="DOE Joint Genome Institute"/>
            <person name="Zeiner C.A."/>
            <person name="Purvine S.O."/>
            <person name="Zink E.M."/>
            <person name="Wu S."/>
            <person name="Pasa-Tolic L."/>
            <person name="Chaput D.L."/>
            <person name="Haridas S."/>
            <person name="Grigoriev I.V."/>
            <person name="Santelli C.M."/>
            <person name="Hansel C.M."/>
        </authorList>
    </citation>
    <scope>NUCLEOTIDE SEQUENCE [LARGE SCALE GENOMIC DNA]</scope>
    <source>
        <strain evidence="1 2">AP3s5-JAC2a</strain>
    </source>
</reference>
<gene>
    <name evidence="1" type="ORF">CC84DRAFT_1161575</name>
</gene>
<keyword evidence="2" id="KW-1185">Reference proteome</keyword>
<dbReference type="Proteomes" id="UP000077069">
    <property type="component" value="Unassembled WGS sequence"/>
</dbReference>
<evidence type="ECO:0000313" key="2">
    <source>
        <dbReference type="Proteomes" id="UP000077069"/>
    </source>
</evidence>
<accession>A0A177CTX9</accession>
<organism evidence="1 2">
    <name type="scientific">Paraphaeosphaeria sporulosa</name>
    <dbReference type="NCBI Taxonomy" id="1460663"/>
    <lineage>
        <taxon>Eukaryota</taxon>
        <taxon>Fungi</taxon>
        <taxon>Dikarya</taxon>
        <taxon>Ascomycota</taxon>
        <taxon>Pezizomycotina</taxon>
        <taxon>Dothideomycetes</taxon>
        <taxon>Pleosporomycetidae</taxon>
        <taxon>Pleosporales</taxon>
        <taxon>Massarineae</taxon>
        <taxon>Didymosphaeriaceae</taxon>
        <taxon>Paraphaeosphaeria</taxon>
    </lineage>
</organism>
<dbReference type="RefSeq" id="XP_018041071.1">
    <property type="nucleotide sequence ID" value="XM_018177776.1"/>
</dbReference>
<sequence>MSQQPGGVVGKMLWLVPRYVEEHGTLMRLGAILTDPTDLESACNLDRIPVIPPKARRNATPHVRNYVHTQLSNRNSVLAKAVPELPYFQAGLSADATWKHDADTTLEAMDIKAEVFIPDKDFMREALSCDAVIAEMRKCFFKKSFYMIVGVATARNLTLNEKLGSERRIAASAHAQATGVAGAGELGFERERTATAEGNLAVTQECDFAFRLREFVYSNISGVRDKGNYGESAMFGEGKSGKTAQQEDVEEFPEFLFFMDEDEDASDVLSLPIEDNGPNSL</sequence>
<dbReference type="GeneID" id="28761262"/>